<dbReference type="EMBL" id="FXUV01000001">
    <property type="protein sequence ID" value="SMQ11653.1"/>
    <property type="molecule type" value="Genomic_DNA"/>
</dbReference>
<comment type="subcellular location">
    <subcellularLocation>
        <location evidence="1">Membrane</location>
        <topology evidence="1">Multi-pass membrane protein</topology>
    </subcellularLocation>
</comment>
<proteinExistence type="inferred from homology"/>
<evidence type="ECO:0000256" key="1">
    <source>
        <dbReference type="ARBA" id="ARBA00004141"/>
    </source>
</evidence>
<name>A0A238T922_9NEIS</name>
<dbReference type="GO" id="GO:0015144">
    <property type="term" value="F:carbohydrate transmembrane transporter activity"/>
    <property type="evidence" value="ECO:0007669"/>
    <property type="project" value="InterPro"/>
</dbReference>
<comment type="similarity">
    <text evidence="2">Belongs to the GRP transporter (TC 2.A.7.5) family.</text>
</comment>
<evidence type="ECO:0000256" key="4">
    <source>
        <dbReference type="ARBA" id="ARBA00022989"/>
    </source>
</evidence>
<dbReference type="Pfam" id="PF06800">
    <property type="entry name" value="Sugar_transport"/>
    <property type="match status" value="1"/>
</dbReference>
<feature type="transmembrane region" description="Helical" evidence="6">
    <location>
        <begin position="31"/>
        <end position="52"/>
    </location>
</feature>
<evidence type="ECO:0000256" key="2">
    <source>
        <dbReference type="ARBA" id="ARBA00006117"/>
    </source>
</evidence>
<feature type="transmembrane region" description="Helical" evidence="6">
    <location>
        <begin position="6"/>
        <end position="24"/>
    </location>
</feature>
<keyword evidence="9" id="KW-1185">Reference proteome</keyword>
<keyword evidence="4 6" id="KW-1133">Transmembrane helix</keyword>
<keyword evidence="5 6" id="KW-0472">Membrane</keyword>
<dbReference type="InterPro" id="IPR010651">
    <property type="entry name" value="Sugar_transport"/>
</dbReference>
<dbReference type="STRING" id="1522312.GCA_900177895_02188"/>
<gene>
    <name evidence="8" type="primary">glcU_1</name>
    <name evidence="8" type="ORF">KEBURONENSIS_00007</name>
</gene>
<organism evidence="8 9">
    <name type="scientific">Kingella negevensis</name>
    <dbReference type="NCBI Taxonomy" id="1522312"/>
    <lineage>
        <taxon>Bacteria</taxon>
        <taxon>Pseudomonadati</taxon>
        <taxon>Pseudomonadota</taxon>
        <taxon>Betaproteobacteria</taxon>
        <taxon>Neisseriales</taxon>
        <taxon>Neisseriaceae</taxon>
        <taxon>Kingella</taxon>
    </lineage>
</organism>
<dbReference type="EMBL" id="FXUV02000001">
    <property type="protein sequence ID" value="SNB50934.1"/>
    <property type="molecule type" value="Genomic_DNA"/>
</dbReference>
<reference evidence="7" key="1">
    <citation type="submission" date="2017-05" db="EMBL/GenBank/DDBJ databases">
        <authorList>
            <person name="Song R."/>
            <person name="Chenine A.L."/>
            <person name="Ruprecht R.M."/>
        </authorList>
    </citation>
    <scope>NUCLEOTIDE SEQUENCE</scope>
    <source>
        <strain evidence="7">Kingella_eburonensis</strain>
    </source>
</reference>
<protein>
    <submittedName>
        <fullName evidence="8">Putative glucose uptake protein GlcU</fullName>
    </submittedName>
</protein>
<keyword evidence="3 6" id="KW-0812">Transmembrane</keyword>
<evidence type="ECO:0000256" key="5">
    <source>
        <dbReference type="ARBA" id="ARBA00023136"/>
    </source>
</evidence>
<evidence type="ECO:0000313" key="7">
    <source>
        <dbReference type="EMBL" id="SMQ11653.1"/>
    </source>
</evidence>
<dbReference type="OrthoDB" id="3194911at2"/>
<reference evidence="8 9" key="2">
    <citation type="submission" date="2017-06" db="EMBL/GenBank/DDBJ databases">
        <authorList>
            <person name="Kim H.J."/>
            <person name="Triplett B.A."/>
        </authorList>
    </citation>
    <scope>NUCLEOTIDE SEQUENCE [LARGE SCALE GENOMIC DNA]</scope>
    <source>
        <strain evidence="8">Kingella_eburonensis</strain>
    </source>
</reference>
<dbReference type="AlphaFoldDB" id="A0A238T922"/>
<dbReference type="Proteomes" id="UP000215450">
    <property type="component" value="Unassembled WGS sequence"/>
</dbReference>
<sequence length="59" mass="6263">MDILIVLLPAIVWGSMILVTTYVGGTAYHQILGITVGALIFAVVKTLLFGGVDWSVTTL</sequence>
<evidence type="ECO:0000256" key="3">
    <source>
        <dbReference type="ARBA" id="ARBA00022692"/>
    </source>
</evidence>
<dbReference type="GO" id="GO:0016020">
    <property type="term" value="C:membrane"/>
    <property type="evidence" value="ECO:0007669"/>
    <property type="project" value="UniProtKB-SubCell"/>
</dbReference>
<evidence type="ECO:0000256" key="6">
    <source>
        <dbReference type="SAM" id="Phobius"/>
    </source>
</evidence>
<evidence type="ECO:0000313" key="9">
    <source>
        <dbReference type="Proteomes" id="UP000215450"/>
    </source>
</evidence>
<evidence type="ECO:0000313" key="8">
    <source>
        <dbReference type="EMBL" id="SNB50934.1"/>
    </source>
</evidence>
<dbReference type="RefSeq" id="WP_095061790.1">
    <property type="nucleotide sequence ID" value="NZ_FXUV02000001.1"/>
</dbReference>
<accession>A0A238T922</accession>